<sequence>MIPQTDHIEQLQMELKYKKCIIKNKLIIENNEKLKSLRFIQNLNITDLQIQQCINTTFDVALSNLKSLTATNCKLNDLKGIQNITGLIELNLSHNTIIDISQISKLTNLQILDLRSNSIVDLRPIGKLPLKQLGLFKNNIQDISCLQNLNEIIELNLAYNEVIDISALALLKQLKHLSLYKNKVVHINSLTSFQFSSLYLSNNYILDLKDLKCHQNIDSYFFGEQIKPTPQHVLQSERMIQIYKKTQILKQLQQMKNKLKIYKQTTTISIQQFMQQQTNNSMGFIIKIDRLFLQLNYFDGSYQ</sequence>
<dbReference type="Pfam" id="PF12799">
    <property type="entry name" value="LRR_4"/>
    <property type="match status" value="1"/>
</dbReference>
<dbReference type="AlphaFoldDB" id="A0AA86NV88"/>
<evidence type="ECO:0000256" key="1">
    <source>
        <dbReference type="ARBA" id="ARBA00022614"/>
    </source>
</evidence>
<evidence type="ECO:0000313" key="4">
    <source>
        <dbReference type="EMBL" id="CAL6003023.1"/>
    </source>
</evidence>
<dbReference type="PANTHER" id="PTHR46652">
    <property type="entry name" value="LEUCINE-RICH REPEAT AND IQ DOMAIN-CONTAINING PROTEIN 1-RELATED"/>
    <property type="match status" value="1"/>
</dbReference>
<evidence type="ECO:0000313" key="3">
    <source>
        <dbReference type="EMBL" id="CAI9926618.1"/>
    </source>
</evidence>
<evidence type="ECO:0000313" key="5">
    <source>
        <dbReference type="Proteomes" id="UP001642409"/>
    </source>
</evidence>
<dbReference type="PROSITE" id="PS51450">
    <property type="entry name" value="LRR"/>
    <property type="match status" value="3"/>
</dbReference>
<accession>A0AA86NV88</accession>
<dbReference type="Proteomes" id="UP001642409">
    <property type="component" value="Unassembled WGS sequence"/>
</dbReference>
<dbReference type="InterPro" id="IPR050836">
    <property type="entry name" value="SDS22/Internalin_LRR"/>
</dbReference>
<dbReference type="InterPro" id="IPR001611">
    <property type="entry name" value="Leu-rich_rpt"/>
</dbReference>
<keyword evidence="5" id="KW-1185">Reference proteome</keyword>
<keyword evidence="2" id="KW-0677">Repeat</keyword>
<proteinExistence type="predicted"/>
<dbReference type="Gene3D" id="3.80.10.10">
    <property type="entry name" value="Ribonuclease Inhibitor"/>
    <property type="match status" value="1"/>
</dbReference>
<evidence type="ECO:0000256" key="2">
    <source>
        <dbReference type="ARBA" id="ARBA00022737"/>
    </source>
</evidence>
<dbReference type="EMBL" id="CAXDID020000046">
    <property type="protein sequence ID" value="CAL6003023.1"/>
    <property type="molecule type" value="Genomic_DNA"/>
</dbReference>
<gene>
    <name evidence="3" type="ORF">HINF_LOCUS14263</name>
    <name evidence="4" type="ORF">HINF_LOCUS18205</name>
</gene>
<dbReference type="InterPro" id="IPR025875">
    <property type="entry name" value="Leu-rich_rpt_4"/>
</dbReference>
<dbReference type="EMBL" id="CATOUU010000369">
    <property type="protein sequence ID" value="CAI9926618.1"/>
    <property type="molecule type" value="Genomic_DNA"/>
</dbReference>
<dbReference type="SUPFAM" id="SSF52058">
    <property type="entry name" value="L domain-like"/>
    <property type="match status" value="1"/>
</dbReference>
<comment type="caution">
    <text evidence="3">The sequence shown here is derived from an EMBL/GenBank/DDBJ whole genome shotgun (WGS) entry which is preliminary data.</text>
</comment>
<protein>
    <submittedName>
        <fullName evidence="3">Uncharacterized protein</fullName>
    </submittedName>
</protein>
<dbReference type="InterPro" id="IPR032675">
    <property type="entry name" value="LRR_dom_sf"/>
</dbReference>
<dbReference type="PANTHER" id="PTHR46652:SF3">
    <property type="entry name" value="LEUCINE-RICH REPEAT-CONTAINING PROTEIN 9"/>
    <property type="match status" value="1"/>
</dbReference>
<reference evidence="4 5" key="2">
    <citation type="submission" date="2024-07" db="EMBL/GenBank/DDBJ databases">
        <authorList>
            <person name="Akdeniz Z."/>
        </authorList>
    </citation>
    <scope>NUCLEOTIDE SEQUENCE [LARGE SCALE GENOMIC DNA]</scope>
</reference>
<name>A0AA86NV88_9EUKA</name>
<reference evidence="3" key="1">
    <citation type="submission" date="2023-06" db="EMBL/GenBank/DDBJ databases">
        <authorList>
            <person name="Kurt Z."/>
        </authorList>
    </citation>
    <scope>NUCLEOTIDE SEQUENCE</scope>
</reference>
<organism evidence="3">
    <name type="scientific">Hexamita inflata</name>
    <dbReference type="NCBI Taxonomy" id="28002"/>
    <lineage>
        <taxon>Eukaryota</taxon>
        <taxon>Metamonada</taxon>
        <taxon>Diplomonadida</taxon>
        <taxon>Hexamitidae</taxon>
        <taxon>Hexamitinae</taxon>
        <taxon>Hexamita</taxon>
    </lineage>
</organism>
<keyword evidence="1" id="KW-0433">Leucine-rich repeat</keyword>